<dbReference type="GO" id="GO:0140359">
    <property type="term" value="F:ABC-type transporter activity"/>
    <property type="evidence" value="ECO:0007669"/>
    <property type="project" value="InterPro"/>
</dbReference>
<evidence type="ECO:0000256" key="2">
    <source>
        <dbReference type="ARBA" id="ARBA00022692"/>
    </source>
</evidence>
<keyword evidence="3 5" id="KW-1133">Transmembrane helix</keyword>
<dbReference type="GO" id="GO:0016020">
    <property type="term" value="C:membrane"/>
    <property type="evidence" value="ECO:0007669"/>
    <property type="project" value="UniProtKB-SubCell"/>
</dbReference>
<dbReference type="OrthoDB" id="66620at2759"/>
<gene>
    <name evidence="7" type="ORF">H4R20_000875</name>
</gene>
<keyword evidence="8" id="KW-1185">Reference proteome</keyword>
<evidence type="ECO:0000259" key="6">
    <source>
        <dbReference type="Pfam" id="PF01061"/>
    </source>
</evidence>
<feature type="non-terminal residue" evidence="7">
    <location>
        <position position="1"/>
    </location>
</feature>
<comment type="caution">
    <text evidence="7">The sequence shown here is derived from an EMBL/GenBank/DDBJ whole genome shotgun (WGS) entry which is preliminary data.</text>
</comment>
<evidence type="ECO:0000313" key="8">
    <source>
        <dbReference type="Proteomes" id="UP001140094"/>
    </source>
</evidence>
<feature type="domain" description="ABC-2 type transporter transmembrane" evidence="6">
    <location>
        <begin position="3"/>
        <end position="86"/>
    </location>
</feature>
<organism evidence="7 8">
    <name type="scientific">Coemansia guatemalensis</name>
    <dbReference type="NCBI Taxonomy" id="2761395"/>
    <lineage>
        <taxon>Eukaryota</taxon>
        <taxon>Fungi</taxon>
        <taxon>Fungi incertae sedis</taxon>
        <taxon>Zoopagomycota</taxon>
        <taxon>Kickxellomycotina</taxon>
        <taxon>Kickxellomycetes</taxon>
        <taxon>Kickxellales</taxon>
        <taxon>Kickxellaceae</taxon>
        <taxon>Coemansia</taxon>
    </lineage>
</organism>
<evidence type="ECO:0000313" key="7">
    <source>
        <dbReference type="EMBL" id="KAJ2808486.1"/>
    </source>
</evidence>
<keyword evidence="4 5" id="KW-0472">Membrane</keyword>
<evidence type="ECO:0000256" key="5">
    <source>
        <dbReference type="SAM" id="Phobius"/>
    </source>
</evidence>
<reference evidence="7" key="1">
    <citation type="submission" date="2022-07" db="EMBL/GenBank/DDBJ databases">
        <title>Phylogenomic reconstructions and comparative analyses of Kickxellomycotina fungi.</title>
        <authorList>
            <person name="Reynolds N.K."/>
            <person name="Stajich J.E."/>
            <person name="Barry K."/>
            <person name="Grigoriev I.V."/>
            <person name="Crous P."/>
            <person name="Smith M.E."/>
        </authorList>
    </citation>
    <scope>NUCLEOTIDE SEQUENCE</scope>
    <source>
        <strain evidence="7">NRRL 1565</strain>
    </source>
</reference>
<accession>A0A9W8HYF2</accession>
<comment type="subcellular location">
    <subcellularLocation>
        <location evidence="1">Membrane</location>
        <topology evidence="1">Multi-pass membrane protein</topology>
    </subcellularLocation>
</comment>
<name>A0A9W8HYF2_9FUNG</name>
<feature type="transmembrane region" description="Helical" evidence="5">
    <location>
        <begin position="6"/>
        <end position="29"/>
    </location>
</feature>
<evidence type="ECO:0000256" key="4">
    <source>
        <dbReference type="ARBA" id="ARBA00023136"/>
    </source>
</evidence>
<keyword evidence="2 5" id="KW-0812">Transmembrane</keyword>
<dbReference type="AlphaFoldDB" id="A0A9W8HYF2"/>
<feature type="transmembrane region" description="Helical" evidence="5">
    <location>
        <begin position="36"/>
        <end position="56"/>
    </location>
</feature>
<dbReference type="InterPro" id="IPR013525">
    <property type="entry name" value="ABC2_TM"/>
</dbReference>
<dbReference type="EMBL" id="JANBUO010000047">
    <property type="protein sequence ID" value="KAJ2808486.1"/>
    <property type="molecule type" value="Genomic_DNA"/>
</dbReference>
<evidence type="ECO:0000256" key="1">
    <source>
        <dbReference type="ARBA" id="ARBA00004141"/>
    </source>
</evidence>
<evidence type="ECO:0000256" key="3">
    <source>
        <dbReference type="ARBA" id="ARBA00022989"/>
    </source>
</evidence>
<feature type="transmembrane region" description="Helical" evidence="5">
    <location>
        <begin position="118"/>
        <end position="140"/>
    </location>
</feature>
<protein>
    <recommendedName>
        <fullName evidence="6">ABC-2 type transporter transmembrane domain-containing protein</fullName>
    </recommendedName>
</protein>
<dbReference type="Pfam" id="PF01061">
    <property type="entry name" value="ABC2_membrane"/>
    <property type="match status" value="1"/>
</dbReference>
<dbReference type="Proteomes" id="UP001140094">
    <property type="component" value="Unassembled WGS sequence"/>
</dbReference>
<proteinExistence type="predicted"/>
<sequence length="151" mass="17041">YQADKFFIGLGINMIHIYCGIGFAFMMAMVVKRVEVAGVLAPVALTWFALFTGNFANTESITPILRWVRYISIFYLSYAGLAQNEFNGLEFSCDTSEDLCYKTGEHVIAAYALDAVSLWQAVVIEFAVGTAFNIIAYMFLRWAAKPRFNWI</sequence>